<proteinExistence type="predicted"/>
<evidence type="ECO:0000256" key="1">
    <source>
        <dbReference type="SAM" id="MobiDB-lite"/>
    </source>
</evidence>
<sequence length="237" mass="24986">MQTLLRYLPHFSPDGSLRPSGRDGQGSRSGADSLGGPPHSAPPAPTYSQEEVGLAVSQAVRDAVTKARAELAASEAARREDAERFEVTLRERIATARAEWCEAEGDRLAAAMGEAYGALESRISGALARILGPFVNDAMRARAIDEVRQAIAALLSQPFPGDAPQPVITIRGSEDLLDVLKERLGEPEGIVFVSAPGAEIEATCGDTLIESRLAPWSRLLSAAVEDGADEGGDRGGE</sequence>
<organism evidence="2 3">
    <name type="scientific">Xanthobacter agilis</name>
    <dbReference type="NCBI Taxonomy" id="47492"/>
    <lineage>
        <taxon>Bacteria</taxon>
        <taxon>Pseudomonadati</taxon>
        <taxon>Pseudomonadota</taxon>
        <taxon>Alphaproteobacteria</taxon>
        <taxon>Hyphomicrobiales</taxon>
        <taxon>Xanthobacteraceae</taxon>
        <taxon>Xanthobacter</taxon>
    </lineage>
</organism>
<dbReference type="Proteomes" id="UP001241747">
    <property type="component" value="Unassembled WGS sequence"/>
</dbReference>
<reference evidence="2 3" key="1">
    <citation type="submission" date="2023-07" db="EMBL/GenBank/DDBJ databases">
        <title>Genomic Encyclopedia of Type Strains, Phase IV (KMG-IV): sequencing the most valuable type-strain genomes for metagenomic binning, comparative biology and taxonomic classification.</title>
        <authorList>
            <person name="Goeker M."/>
        </authorList>
    </citation>
    <scope>NUCLEOTIDE SEQUENCE [LARGE SCALE GENOMIC DNA]</scope>
    <source>
        <strain evidence="2 3">DSM 3770</strain>
    </source>
</reference>
<evidence type="ECO:0000313" key="3">
    <source>
        <dbReference type="Proteomes" id="UP001241747"/>
    </source>
</evidence>
<dbReference type="EMBL" id="JAUSVY010000009">
    <property type="protein sequence ID" value="MDQ0506658.1"/>
    <property type="molecule type" value="Genomic_DNA"/>
</dbReference>
<feature type="region of interest" description="Disordered" evidence="1">
    <location>
        <begin position="1"/>
        <end position="50"/>
    </location>
</feature>
<keyword evidence="3" id="KW-1185">Reference proteome</keyword>
<accession>A0ABU0LHP1</accession>
<gene>
    <name evidence="2" type="ORF">QOZ94_003472</name>
</gene>
<dbReference type="RefSeq" id="WP_237345327.1">
    <property type="nucleotide sequence ID" value="NZ_JABWGX010000009.1"/>
</dbReference>
<name>A0ABU0LHP1_XANAG</name>
<protein>
    <recommendedName>
        <fullName evidence="4">Flagellar assembly protein FliH/Type III secretion system HrpE domain-containing protein</fullName>
    </recommendedName>
</protein>
<comment type="caution">
    <text evidence="2">The sequence shown here is derived from an EMBL/GenBank/DDBJ whole genome shotgun (WGS) entry which is preliminary data.</text>
</comment>
<evidence type="ECO:0000313" key="2">
    <source>
        <dbReference type="EMBL" id="MDQ0506658.1"/>
    </source>
</evidence>
<evidence type="ECO:0008006" key="4">
    <source>
        <dbReference type="Google" id="ProtNLM"/>
    </source>
</evidence>